<dbReference type="Proteomes" id="UP000752172">
    <property type="component" value="Unassembled WGS sequence"/>
</dbReference>
<accession>A0A921T872</accession>
<name>A0A921T872_9PSED</name>
<protein>
    <submittedName>
        <fullName evidence="2">Uncharacterized protein</fullName>
    </submittedName>
</protein>
<sequence>MLAKIANDDAANQAIRGALQIFASKLAPTGKSSDKKPENPSNKKPGKRGNKKPDIIIGLEVARQAGKSVGCR</sequence>
<feature type="region of interest" description="Disordered" evidence="1">
    <location>
        <begin position="26"/>
        <end position="55"/>
    </location>
</feature>
<evidence type="ECO:0000313" key="3">
    <source>
        <dbReference type="Proteomes" id="UP000752172"/>
    </source>
</evidence>
<evidence type="ECO:0000256" key="1">
    <source>
        <dbReference type="SAM" id="MobiDB-lite"/>
    </source>
</evidence>
<dbReference type="EMBL" id="DYTS01000208">
    <property type="protein sequence ID" value="HJH19333.1"/>
    <property type="molecule type" value="Genomic_DNA"/>
</dbReference>
<proteinExistence type="predicted"/>
<comment type="caution">
    <text evidence="2">The sequence shown here is derived from an EMBL/GenBank/DDBJ whole genome shotgun (WGS) entry which is preliminary data.</text>
</comment>
<reference evidence="2" key="2">
    <citation type="submission" date="2021-09" db="EMBL/GenBank/DDBJ databases">
        <authorList>
            <person name="Gilroy R."/>
        </authorList>
    </citation>
    <scope>NUCLEOTIDE SEQUENCE</scope>
    <source>
        <strain evidence="2">ChiSjej2B20-17149</strain>
    </source>
</reference>
<evidence type="ECO:0000313" key="2">
    <source>
        <dbReference type="EMBL" id="HJH19333.1"/>
    </source>
</evidence>
<dbReference type="RefSeq" id="WP_278917099.1">
    <property type="nucleotide sequence ID" value="NZ_DYTS01000208.1"/>
</dbReference>
<organism evidence="2 3">
    <name type="scientific">Pseudomonas lactis</name>
    <dbReference type="NCBI Taxonomy" id="1615674"/>
    <lineage>
        <taxon>Bacteria</taxon>
        <taxon>Pseudomonadati</taxon>
        <taxon>Pseudomonadota</taxon>
        <taxon>Gammaproteobacteria</taxon>
        <taxon>Pseudomonadales</taxon>
        <taxon>Pseudomonadaceae</taxon>
        <taxon>Pseudomonas</taxon>
    </lineage>
</organism>
<reference evidence="2" key="1">
    <citation type="journal article" date="2021" name="PeerJ">
        <title>Extensive microbial diversity within the chicken gut microbiome revealed by metagenomics and culture.</title>
        <authorList>
            <person name="Gilroy R."/>
            <person name="Ravi A."/>
            <person name="Getino M."/>
            <person name="Pursley I."/>
            <person name="Horton D.L."/>
            <person name="Alikhan N.F."/>
            <person name="Baker D."/>
            <person name="Gharbi K."/>
            <person name="Hall N."/>
            <person name="Watson M."/>
            <person name="Adriaenssens E.M."/>
            <person name="Foster-Nyarko E."/>
            <person name="Jarju S."/>
            <person name="Secka A."/>
            <person name="Antonio M."/>
            <person name="Oren A."/>
            <person name="Chaudhuri R.R."/>
            <person name="La Ragione R."/>
            <person name="Hildebrand F."/>
            <person name="Pallen M.J."/>
        </authorList>
    </citation>
    <scope>NUCLEOTIDE SEQUENCE</scope>
    <source>
        <strain evidence="2">ChiSjej2B20-17149</strain>
    </source>
</reference>
<dbReference type="AlphaFoldDB" id="A0A921T872"/>
<gene>
    <name evidence="2" type="ORF">K8W20_11535</name>
</gene>